<evidence type="ECO:0000256" key="11">
    <source>
        <dbReference type="ARBA" id="ARBA00023214"/>
    </source>
</evidence>
<keyword evidence="9" id="KW-0869">Chloride channel</keyword>
<comment type="similarity">
    <text evidence="2">Belongs to the tweety family.</text>
</comment>
<evidence type="ECO:0000256" key="7">
    <source>
        <dbReference type="ARBA" id="ARBA00023065"/>
    </source>
</evidence>
<keyword evidence="12" id="KW-0407">Ion channel</keyword>
<evidence type="ECO:0000256" key="10">
    <source>
        <dbReference type="ARBA" id="ARBA00023180"/>
    </source>
</evidence>
<dbReference type="InterPro" id="IPR006990">
    <property type="entry name" value="Tweety"/>
</dbReference>
<accession>A0ABP0R5R3</accession>
<evidence type="ECO:0000256" key="4">
    <source>
        <dbReference type="ARBA" id="ARBA00022475"/>
    </source>
</evidence>
<feature type="transmembrane region" description="Helical" evidence="14">
    <location>
        <begin position="931"/>
        <end position="954"/>
    </location>
</feature>
<feature type="transmembrane region" description="Helical" evidence="14">
    <location>
        <begin position="770"/>
        <end position="796"/>
    </location>
</feature>
<evidence type="ECO:0000256" key="12">
    <source>
        <dbReference type="ARBA" id="ARBA00023303"/>
    </source>
</evidence>
<keyword evidence="10" id="KW-0325">Glycoprotein</keyword>
<evidence type="ECO:0000256" key="13">
    <source>
        <dbReference type="SAM" id="MobiDB-lite"/>
    </source>
</evidence>
<keyword evidence="7" id="KW-0406">Ion transport</keyword>
<keyword evidence="3" id="KW-0813">Transport</keyword>
<dbReference type="EMBL" id="CAXAMM010040807">
    <property type="protein sequence ID" value="CAK9095574.1"/>
    <property type="molecule type" value="Genomic_DNA"/>
</dbReference>
<reference evidence="15 16" key="1">
    <citation type="submission" date="2024-02" db="EMBL/GenBank/DDBJ databases">
        <authorList>
            <person name="Chen Y."/>
            <person name="Shah S."/>
            <person name="Dougan E. K."/>
            <person name="Thang M."/>
            <person name="Chan C."/>
        </authorList>
    </citation>
    <scope>NUCLEOTIDE SEQUENCE [LARGE SCALE GENOMIC DNA]</scope>
</reference>
<feature type="transmembrane region" description="Helical" evidence="14">
    <location>
        <begin position="531"/>
        <end position="553"/>
    </location>
</feature>
<feature type="region of interest" description="Disordered" evidence="13">
    <location>
        <begin position="212"/>
        <end position="340"/>
    </location>
</feature>
<evidence type="ECO:0000256" key="8">
    <source>
        <dbReference type="ARBA" id="ARBA00023136"/>
    </source>
</evidence>
<feature type="region of interest" description="Disordered" evidence="13">
    <location>
        <begin position="967"/>
        <end position="1020"/>
    </location>
</feature>
<protein>
    <submittedName>
        <fullName evidence="15">Protein GrpE</fullName>
    </submittedName>
</protein>
<evidence type="ECO:0000256" key="1">
    <source>
        <dbReference type="ARBA" id="ARBA00004651"/>
    </source>
</evidence>
<sequence length="1020" mass="113141">MAGVPDGSEVTEPDGLAGGAAAVRHAYRACYDGDGSLYIFDLTGGDSEIEYEEVDDRYDTEMTVKVLILPVEHFMKEAEVPRPCTVSKAQRQKTEGSWDENSVYEIDYLNDNGLMSFELNFEEKVESGGCESGCRQVKSYEIVDDVTQTLEATTGAWLGKDHMDHDLVLVNDNEVVRCKAVCKTGETWNGELLVNAIVGPWDMKRGVHTKVETKAIPTPTPELLSDVPPKHDETSKASRREKKKREGDADQDADDVRKYAEEHPNEDKEIEVEVKETSAEQGGASSDPAVAGDLQSEAAGSTKRSAEASAEELNTERQQKGRFEKSQLKRHEEVQGGSVAKVVHFDPDLPVQEPALSKDRREHLSQLIGLCSESFQPLSTPSVQRIVQMMVMAGEAGAEAEGEEEEADDEADDDEPYDDGYADEVLTSARVKPFPLVTEEEEEAELAKLKKMPMTPKPKDSSSSGGPSFYKVMETRLPAIMSIQRLFASRKALKELLKTPAVLSKHGHDYEYWVSEADDTNNDLRIIPVPLLLLLIGIVVSITTCACICCGGGSGYHYSMDFSDVQHDENIGLVSGKTGRPLISEEEFARRAWKKRPACCPMFCTSLLIFWMCFVGAIFRFRNYQYSEYVILESLERAEENAAEIANASLTINQTISDLHDNLVEIPLSCKTEDKVVKHILYTFTANALGAIDDYVDQVYSIVDIVVPIPEQIAEFRKFASGHRKLSVRLPLAPLLLMAVICGGIVLEATMTTCCRSSSLTRCVDTGLKLAAVIFALIILVVTFLIFVETILLITLSKFCEDVDNNVLSYINSTTWNVSNVIPEIAEYYIRGADKNPIVEYDTLALKYINQIQDYYMKASIALAGFGMVCPAFMTLDVNAIARKAKDILARARILLKGDNIYPYYIQVVRWGICNIVISGVGWMWVLQVVVGLVLFPLCAILTHKFLVGWAAWIKVKEARRQRMAASGIEGASSDSDDEEDDSDEQDSEMSDRSPGRSPITGRQLSGISGRNAWLPKRFF</sequence>
<gene>
    <name evidence="15" type="ORF">SCF082_LOCUS44886</name>
</gene>
<comment type="subcellular location">
    <subcellularLocation>
        <location evidence="1">Cell membrane</location>
        <topology evidence="1">Multi-pass membrane protein</topology>
    </subcellularLocation>
</comment>
<keyword evidence="11" id="KW-0868">Chloride</keyword>
<keyword evidence="8 14" id="KW-0472">Membrane</keyword>
<name>A0ABP0R5R3_9DINO</name>
<feature type="transmembrane region" description="Helical" evidence="14">
    <location>
        <begin position="902"/>
        <end position="925"/>
    </location>
</feature>
<keyword evidence="6 14" id="KW-1133">Transmembrane helix</keyword>
<feature type="region of interest" description="Disordered" evidence="13">
    <location>
        <begin position="395"/>
        <end position="418"/>
    </location>
</feature>
<feature type="transmembrane region" description="Helical" evidence="14">
    <location>
        <begin position="861"/>
        <end position="882"/>
    </location>
</feature>
<proteinExistence type="inferred from homology"/>
<dbReference type="Proteomes" id="UP001642464">
    <property type="component" value="Unassembled WGS sequence"/>
</dbReference>
<evidence type="ECO:0000256" key="2">
    <source>
        <dbReference type="ARBA" id="ARBA00009849"/>
    </source>
</evidence>
<feature type="compositionally biased region" description="Acidic residues" evidence="13">
    <location>
        <begin position="398"/>
        <end position="418"/>
    </location>
</feature>
<keyword evidence="16" id="KW-1185">Reference proteome</keyword>
<organism evidence="15 16">
    <name type="scientific">Durusdinium trenchii</name>
    <dbReference type="NCBI Taxonomy" id="1381693"/>
    <lineage>
        <taxon>Eukaryota</taxon>
        <taxon>Sar</taxon>
        <taxon>Alveolata</taxon>
        <taxon>Dinophyceae</taxon>
        <taxon>Suessiales</taxon>
        <taxon>Symbiodiniaceae</taxon>
        <taxon>Durusdinium</taxon>
    </lineage>
</organism>
<feature type="compositionally biased region" description="Acidic residues" evidence="13">
    <location>
        <begin position="975"/>
        <end position="989"/>
    </location>
</feature>
<comment type="caution">
    <text evidence="15">The sequence shown here is derived from an EMBL/GenBank/DDBJ whole genome shotgun (WGS) entry which is preliminary data.</text>
</comment>
<evidence type="ECO:0000313" key="15">
    <source>
        <dbReference type="EMBL" id="CAK9095574.1"/>
    </source>
</evidence>
<evidence type="ECO:0000256" key="14">
    <source>
        <dbReference type="SAM" id="Phobius"/>
    </source>
</evidence>
<keyword evidence="4" id="KW-1003">Cell membrane</keyword>
<evidence type="ECO:0000313" key="16">
    <source>
        <dbReference type="Proteomes" id="UP001642464"/>
    </source>
</evidence>
<feature type="transmembrane region" description="Helical" evidence="14">
    <location>
        <begin position="598"/>
        <end position="619"/>
    </location>
</feature>
<evidence type="ECO:0000256" key="6">
    <source>
        <dbReference type="ARBA" id="ARBA00022989"/>
    </source>
</evidence>
<dbReference type="PANTHER" id="PTHR12424">
    <property type="entry name" value="TWEETY-RELATED"/>
    <property type="match status" value="1"/>
</dbReference>
<keyword evidence="5 14" id="KW-0812">Transmembrane</keyword>
<feature type="transmembrane region" description="Helical" evidence="14">
    <location>
        <begin position="732"/>
        <end position="749"/>
    </location>
</feature>
<feature type="compositionally biased region" description="Basic and acidic residues" evidence="13">
    <location>
        <begin position="314"/>
        <end position="334"/>
    </location>
</feature>
<dbReference type="PANTHER" id="PTHR12424:SF8">
    <property type="entry name" value="PROTEIN TWEETY"/>
    <property type="match status" value="1"/>
</dbReference>
<evidence type="ECO:0000256" key="9">
    <source>
        <dbReference type="ARBA" id="ARBA00023173"/>
    </source>
</evidence>
<evidence type="ECO:0000256" key="3">
    <source>
        <dbReference type="ARBA" id="ARBA00022448"/>
    </source>
</evidence>
<evidence type="ECO:0000256" key="5">
    <source>
        <dbReference type="ARBA" id="ARBA00022692"/>
    </source>
</evidence>
<feature type="compositionally biased region" description="Basic and acidic residues" evidence="13">
    <location>
        <begin position="228"/>
        <end position="278"/>
    </location>
</feature>